<proteinExistence type="predicted"/>
<gene>
    <name evidence="1" type="ORF">SAMN02745243_02750</name>
</gene>
<protein>
    <submittedName>
        <fullName evidence="1">Uncharacterized protein</fullName>
    </submittedName>
</protein>
<dbReference type="AlphaFoldDB" id="A0A1M6RP74"/>
<evidence type="ECO:0000313" key="1">
    <source>
        <dbReference type="EMBL" id="SHK34272.1"/>
    </source>
</evidence>
<name>A0A1M6RP74_9FIRM</name>
<keyword evidence="2" id="KW-1185">Reference proteome</keyword>
<dbReference type="Proteomes" id="UP000184301">
    <property type="component" value="Unassembled WGS sequence"/>
</dbReference>
<dbReference type="STRING" id="1121950.SAMN02745243_02750"/>
<accession>A0A1M6RP74</accession>
<organism evidence="1 2">
    <name type="scientific">Hespellia stercorisuis DSM 15480</name>
    <dbReference type="NCBI Taxonomy" id="1121950"/>
    <lineage>
        <taxon>Bacteria</taxon>
        <taxon>Bacillati</taxon>
        <taxon>Bacillota</taxon>
        <taxon>Clostridia</taxon>
        <taxon>Lachnospirales</taxon>
        <taxon>Lachnospiraceae</taxon>
        <taxon>Hespellia</taxon>
    </lineage>
</organism>
<sequence>MDIKTKCGMNIHCLPDTAKCKESGKNPESMEQCPIYNFDDNGWICVPELCDSYTEE</sequence>
<evidence type="ECO:0000313" key="2">
    <source>
        <dbReference type="Proteomes" id="UP000184301"/>
    </source>
</evidence>
<reference evidence="1 2" key="1">
    <citation type="submission" date="2016-11" db="EMBL/GenBank/DDBJ databases">
        <authorList>
            <person name="Jaros S."/>
            <person name="Januszkiewicz K."/>
            <person name="Wedrychowicz H."/>
        </authorList>
    </citation>
    <scope>NUCLEOTIDE SEQUENCE [LARGE SCALE GENOMIC DNA]</scope>
    <source>
        <strain evidence="1 2">DSM 15480</strain>
    </source>
</reference>
<dbReference type="EMBL" id="FQZY01000043">
    <property type="protein sequence ID" value="SHK34272.1"/>
    <property type="molecule type" value="Genomic_DNA"/>
</dbReference>
<dbReference type="RefSeq" id="WP_159434650.1">
    <property type="nucleotide sequence ID" value="NZ_FQZY01000043.1"/>
</dbReference>